<accession>A0ABX6JCK1</accession>
<name>A0ABX6JCK1_9FIRM</name>
<reference evidence="1 2" key="1">
    <citation type="submission" date="2020-02" db="EMBL/GenBank/DDBJ databases">
        <title>Complete genome sequence of Blautia producta JCM 1471(T).</title>
        <authorList>
            <person name="Tourlousse D.M."/>
            <person name="Sakamoto M."/>
            <person name="Miura T."/>
            <person name="Narita K."/>
            <person name="Ohashi A."/>
            <person name="Uchino Y."/>
            <person name="Yamazoe A."/>
            <person name="Kameyama K."/>
            <person name="Terauchi J."/>
            <person name="Ohkuma M."/>
            <person name="Kawasaki H."/>
            <person name="Sekiguchi Y."/>
        </authorList>
    </citation>
    <scope>NUCLEOTIDE SEQUENCE [LARGE SCALE GENOMIC DNA]</scope>
    <source>
        <strain evidence="1 2">JCM 1471</strain>
    </source>
</reference>
<organism evidence="1 2">
    <name type="scientific">Blautia producta ATCC 27340 = DSM 2950</name>
    <dbReference type="NCBI Taxonomy" id="1121114"/>
    <lineage>
        <taxon>Bacteria</taxon>
        <taxon>Bacillati</taxon>
        <taxon>Bacillota</taxon>
        <taxon>Clostridia</taxon>
        <taxon>Lachnospirales</taxon>
        <taxon>Lachnospiraceae</taxon>
        <taxon>Blautia</taxon>
    </lineage>
</organism>
<keyword evidence="2" id="KW-1185">Reference proteome</keyword>
<sequence>MERSGCEFKKKIITYGLDEFYDASVDEKRRQFYKTEDDLSGIKDITLLDTCKKLEWLSDIVYRKLCHILDMRNQIGASHPTTYNINSYELLGWLKTCVDEVLMDKPSNSAITVKRLIENVKKAESRLDTVTLNSFQIAIKDLSTNMASNLITSLFGIFVSPKSATIVQTNALEVSKIVWKYCKAETKYDLGEKVDIYRNNLDEEKTKIAESFFEECDGLQYLSLNTRILQISTLCDELLSAHTGYNNFYNEPQYAKAIMNYIKVSEDIPEERIEKILNTFLSCRIGREVTYCHGVSPSAEGYYDEFFTILSKRQIIVMLQLLKNHLDSIYNGSGVRCANVATLLEIIKSPLLGERLNEIIDYMLTFYSKKILNKVYKDQGFKDLTKGILDW</sequence>
<evidence type="ECO:0000313" key="1">
    <source>
        <dbReference type="EMBL" id="QIB57229.1"/>
    </source>
</evidence>
<dbReference type="Proteomes" id="UP000464715">
    <property type="component" value="Chromosome"/>
</dbReference>
<evidence type="ECO:0000313" key="2">
    <source>
        <dbReference type="Proteomes" id="UP000464715"/>
    </source>
</evidence>
<gene>
    <name evidence="1" type="ORF">GXM18_21680</name>
</gene>
<protein>
    <submittedName>
        <fullName evidence="1">Uncharacterized protein</fullName>
    </submittedName>
</protein>
<dbReference type="EMBL" id="CP048626">
    <property type="protein sequence ID" value="QIB57229.1"/>
    <property type="molecule type" value="Genomic_DNA"/>
</dbReference>
<proteinExistence type="predicted"/>